<evidence type="ECO:0000256" key="11">
    <source>
        <dbReference type="ARBA" id="ARBA00023136"/>
    </source>
</evidence>
<evidence type="ECO:0000256" key="2">
    <source>
        <dbReference type="ARBA" id="ARBA00005042"/>
    </source>
</evidence>
<evidence type="ECO:0000256" key="12">
    <source>
        <dbReference type="ARBA" id="ARBA00023209"/>
    </source>
</evidence>
<dbReference type="InterPro" id="IPR043130">
    <property type="entry name" value="CDP-OH_PTrfase_TM_dom"/>
</dbReference>
<dbReference type="PANTHER" id="PTHR14269">
    <property type="entry name" value="CDP-DIACYLGLYCEROL--GLYCEROL-3-PHOSPHATE 3-PHOSPHATIDYLTRANSFERASE-RELATED"/>
    <property type="match status" value="1"/>
</dbReference>
<dbReference type="NCBIfam" id="TIGR00560">
    <property type="entry name" value="pgsA"/>
    <property type="match status" value="1"/>
</dbReference>
<evidence type="ECO:0000256" key="5">
    <source>
        <dbReference type="ARBA" id="ARBA00014944"/>
    </source>
</evidence>
<accession>A0AAJ1IF01</accession>
<evidence type="ECO:0000256" key="7">
    <source>
        <dbReference type="ARBA" id="ARBA00022679"/>
    </source>
</evidence>
<keyword evidence="9 17" id="KW-1133">Transmembrane helix</keyword>
<comment type="similarity">
    <text evidence="3 16">Belongs to the CDP-alcohol phosphatidyltransferase class-I family.</text>
</comment>
<dbReference type="PROSITE" id="PS00379">
    <property type="entry name" value="CDP_ALCOHOL_P_TRANSF"/>
    <property type="match status" value="1"/>
</dbReference>
<dbReference type="GO" id="GO:0016020">
    <property type="term" value="C:membrane"/>
    <property type="evidence" value="ECO:0007669"/>
    <property type="project" value="UniProtKB-SubCell"/>
</dbReference>
<comment type="subcellular location">
    <subcellularLocation>
        <location evidence="1">Membrane</location>
        <topology evidence="1">Multi-pass membrane protein</topology>
    </subcellularLocation>
</comment>
<protein>
    <recommendedName>
        <fullName evidence="5 15">CDP-diacylglycerol--glycerol-3-phosphate 3-phosphatidyltransferase</fullName>
        <ecNumber evidence="4 15">2.7.8.5</ecNumber>
    </recommendedName>
</protein>
<feature type="transmembrane region" description="Helical" evidence="17">
    <location>
        <begin position="80"/>
        <end position="102"/>
    </location>
</feature>
<keyword evidence="10" id="KW-0443">Lipid metabolism</keyword>
<comment type="caution">
    <text evidence="18">The sequence shown here is derived from an EMBL/GenBank/DDBJ whole genome shotgun (WGS) entry which is preliminary data.</text>
</comment>
<keyword evidence="13" id="KW-1208">Phospholipid metabolism</keyword>
<sequence length="196" mass="21849">MNLPTKITVFRIILAPIFFIIFFIPEWTGCFAVGSVGILIPMLIVMELSDVLDGYIARKHNLVTDLGKILDPFSDVISRVTFFICFTFTGIMPLWTLLIIIYRELSITFLRMMMMGRGTAMAASIWGKAKAVTYTAASALGLIQISIYRLGLEFPGLMVFETVTLVFFILAAAASALSFMTYAVNVRRVFKSNETA</sequence>
<evidence type="ECO:0000313" key="19">
    <source>
        <dbReference type="Proteomes" id="UP001221217"/>
    </source>
</evidence>
<dbReference type="EMBL" id="JAQQAL010000040">
    <property type="protein sequence ID" value="MDC7228118.1"/>
    <property type="molecule type" value="Genomic_DNA"/>
</dbReference>
<keyword evidence="12" id="KW-0594">Phospholipid biosynthesis</keyword>
<dbReference type="InterPro" id="IPR004570">
    <property type="entry name" value="Phosphatidylglycerol_P_synth"/>
</dbReference>
<evidence type="ECO:0000256" key="1">
    <source>
        <dbReference type="ARBA" id="ARBA00004141"/>
    </source>
</evidence>
<gene>
    <name evidence="18" type="primary">pgsA</name>
    <name evidence="18" type="ORF">PQJ61_15245</name>
</gene>
<organism evidence="18 19">
    <name type="scientific">Candidatus Thalassospirochaeta sargassi</name>
    <dbReference type="NCBI Taxonomy" id="3119039"/>
    <lineage>
        <taxon>Bacteria</taxon>
        <taxon>Pseudomonadati</taxon>
        <taxon>Spirochaetota</taxon>
        <taxon>Spirochaetia</taxon>
        <taxon>Spirochaetales</taxon>
        <taxon>Spirochaetaceae</taxon>
        <taxon>Candidatus Thalassospirochaeta</taxon>
    </lineage>
</organism>
<comment type="catalytic activity">
    <reaction evidence="14">
        <text>a CDP-1,2-diacyl-sn-glycerol + sn-glycerol 3-phosphate = a 1,2-diacyl-sn-glycero-3-phospho-(1'-sn-glycero-3'-phosphate) + CMP + H(+)</text>
        <dbReference type="Rhea" id="RHEA:12593"/>
        <dbReference type="ChEBI" id="CHEBI:15378"/>
        <dbReference type="ChEBI" id="CHEBI:57597"/>
        <dbReference type="ChEBI" id="CHEBI:58332"/>
        <dbReference type="ChEBI" id="CHEBI:60110"/>
        <dbReference type="ChEBI" id="CHEBI:60377"/>
        <dbReference type="EC" id="2.7.8.5"/>
    </reaction>
</comment>
<dbReference type="InterPro" id="IPR000462">
    <property type="entry name" value="CDP-OH_P_trans"/>
</dbReference>
<dbReference type="PANTHER" id="PTHR14269:SF62">
    <property type="entry name" value="CDP-DIACYLGLYCEROL--GLYCEROL-3-PHOSPHATE 3-PHOSPHATIDYLTRANSFERASE 1, CHLOROPLASTIC"/>
    <property type="match status" value="1"/>
</dbReference>
<keyword evidence="11 17" id="KW-0472">Membrane</keyword>
<dbReference type="InterPro" id="IPR050324">
    <property type="entry name" value="CDP-alcohol_PTase-I"/>
</dbReference>
<comment type="pathway">
    <text evidence="2">Phospholipid metabolism; phosphatidylglycerol biosynthesis; phosphatidylglycerol from CDP-diacylglycerol: step 1/2.</text>
</comment>
<dbReference type="GO" id="GO:0046474">
    <property type="term" value="P:glycerophospholipid biosynthetic process"/>
    <property type="evidence" value="ECO:0007669"/>
    <property type="project" value="TreeGrafter"/>
</dbReference>
<dbReference type="Pfam" id="PF01066">
    <property type="entry name" value="CDP-OH_P_transf"/>
    <property type="match status" value="1"/>
</dbReference>
<keyword evidence="6" id="KW-0444">Lipid biosynthesis</keyword>
<evidence type="ECO:0000256" key="3">
    <source>
        <dbReference type="ARBA" id="ARBA00010441"/>
    </source>
</evidence>
<evidence type="ECO:0000256" key="6">
    <source>
        <dbReference type="ARBA" id="ARBA00022516"/>
    </source>
</evidence>
<dbReference type="InterPro" id="IPR048254">
    <property type="entry name" value="CDP_ALCOHOL_P_TRANSF_CS"/>
</dbReference>
<proteinExistence type="inferred from homology"/>
<dbReference type="AlphaFoldDB" id="A0AAJ1IF01"/>
<evidence type="ECO:0000256" key="10">
    <source>
        <dbReference type="ARBA" id="ARBA00023098"/>
    </source>
</evidence>
<evidence type="ECO:0000256" key="13">
    <source>
        <dbReference type="ARBA" id="ARBA00023264"/>
    </source>
</evidence>
<dbReference type="Gene3D" id="1.20.120.1760">
    <property type="match status" value="1"/>
</dbReference>
<evidence type="ECO:0000256" key="14">
    <source>
        <dbReference type="ARBA" id="ARBA00048586"/>
    </source>
</evidence>
<dbReference type="GO" id="GO:0008444">
    <property type="term" value="F:CDP-diacylglycerol-glycerol-3-phosphate 3-phosphatidyltransferase activity"/>
    <property type="evidence" value="ECO:0007669"/>
    <property type="project" value="UniProtKB-UniRule"/>
</dbReference>
<dbReference type="PIRSF" id="PIRSF000847">
    <property type="entry name" value="Phos_ph_gly_syn"/>
    <property type="match status" value="1"/>
</dbReference>
<feature type="transmembrane region" description="Helical" evidence="17">
    <location>
        <begin position="163"/>
        <end position="184"/>
    </location>
</feature>
<feature type="transmembrane region" description="Helical" evidence="17">
    <location>
        <begin position="12"/>
        <end position="45"/>
    </location>
</feature>
<reference evidence="18 19" key="1">
    <citation type="submission" date="2022-12" db="EMBL/GenBank/DDBJ databases">
        <title>Metagenome assembled genome from gulf of manar.</title>
        <authorList>
            <person name="Kohli P."/>
            <person name="Pk S."/>
            <person name="Venkata Ramana C."/>
            <person name="Sasikala C."/>
        </authorList>
    </citation>
    <scope>NUCLEOTIDE SEQUENCE [LARGE SCALE GENOMIC DNA]</scope>
    <source>
        <strain evidence="18">JB008</strain>
    </source>
</reference>
<evidence type="ECO:0000256" key="4">
    <source>
        <dbReference type="ARBA" id="ARBA00013170"/>
    </source>
</evidence>
<feature type="transmembrane region" description="Helical" evidence="17">
    <location>
        <begin position="131"/>
        <end position="151"/>
    </location>
</feature>
<evidence type="ECO:0000313" key="18">
    <source>
        <dbReference type="EMBL" id="MDC7228118.1"/>
    </source>
</evidence>
<dbReference type="Proteomes" id="UP001221217">
    <property type="component" value="Unassembled WGS sequence"/>
</dbReference>
<evidence type="ECO:0000256" key="8">
    <source>
        <dbReference type="ARBA" id="ARBA00022692"/>
    </source>
</evidence>
<evidence type="ECO:0000256" key="15">
    <source>
        <dbReference type="NCBIfam" id="TIGR00560"/>
    </source>
</evidence>
<evidence type="ECO:0000256" key="9">
    <source>
        <dbReference type="ARBA" id="ARBA00022989"/>
    </source>
</evidence>
<keyword evidence="7 16" id="KW-0808">Transferase</keyword>
<dbReference type="EC" id="2.7.8.5" evidence="4 15"/>
<name>A0AAJ1IF01_9SPIO</name>
<evidence type="ECO:0000256" key="17">
    <source>
        <dbReference type="SAM" id="Phobius"/>
    </source>
</evidence>
<keyword evidence="8 17" id="KW-0812">Transmembrane</keyword>
<evidence type="ECO:0000256" key="16">
    <source>
        <dbReference type="RuleBase" id="RU003750"/>
    </source>
</evidence>